<name>A0A1H7GMM7_RUMAL</name>
<gene>
    <name evidence="2" type="ORF">SAMN05216469_102118</name>
</gene>
<dbReference type="OrthoDB" id="1819956at2"/>
<keyword evidence="1" id="KW-0472">Membrane</keyword>
<keyword evidence="1" id="KW-0812">Transmembrane</keyword>
<sequence length="177" mass="20420">MREKYKYDSVKVIGILDGILLSVWLILLFFLLIKSDDLERQTFWILASIASSAMICSGARSSVSMHFTADDNAVTFYRFFRKKIAYSSIKSIDLRLEKRMYKTTEGNRTATRPYFTEILTFHCENGDHSFACKSEPSQKTIMCSNNSEIVSPDDTTYSPFSRLKVYIEERIPIMQAD</sequence>
<evidence type="ECO:0000256" key="1">
    <source>
        <dbReference type="SAM" id="Phobius"/>
    </source>
</evidence>
<accession>A0A1H7GMM7</accession>
<feature type="transmembrane region" description="Helical" evidence="1">
    <location>
        <begin position="43"/>
        <end position="59"/>
    </location>
</feature>
<evidence type="ECO:0000313" key="3">
    <source>
        <dbReference type="Proteomes" id="UP000186015"/>
    </source>
</evidence>
<protein>
    <submittedName>
        <fullName evidence="2">Uncharacterized protein</fullName>
    </submittedName>
</protein>
<feature type="transmembrane region" description="Helical" evidence="1">
    <location>
        <begin position="12"/>
        <end position="31"/>
    </location>
</feature>
<keyword evidence="1" id="KW-1133">Transmembrane helix</keyword>
<evidence type="ECO:0000313" key="2">
    <source>
        <dbReference type="EMBL" id="SEK37770.1"/>
    </source>
</evidence>
<dbReference type="EMBL" id="FOAT01000002">
    <property type="protein sequence ID" value="SEK37770.1"/>
    <property type="molecule type" value="Genomic_DNA"/>
</dbReference>
<dbReference type="RefSeq" id="WP_074829282.1">
    <property type="nucleotide sequence ID" value="NZ_FOAT01000002.1"/>
</dbReference>
<dbReference type="AlphaFoldDB" id="A0A1H7GMM7"/>
<organism evidence="2 3">
    <name type="scientific">Ruminococcus albus</name>
    <dbReference type="NCBI Taxonomy" id="1264"/>
    <lineage>
        <taxon>Bacteria</taxon>
        <taxon>Bacillati</taxon>
        <taxon>Bacillota</taxon>
        <taxon>Clostridia</taxon>
        <taxon>Eubacteriales</taxon>
        <taxon>Oscillospiraceae</taxon>
        <taxon>Ruminococcus</taxon>
    </lineage>
</organism>
<reference evidence="2 3" key="1">
    <citation type="submission" date="2016-10" db="EMBL/GenBank/DDBJ databases">
        <authorList>
            <person name="de Groot N.N."/>
        </authorList>
    </citation>
    <scope>NUCLEOTIDE SEQUENCE [LARGE SCALE GENOMIC DNA]</scope>
    <source>
        <strain evidence="2 3">KH2T6</strain>
    </source>
</reference>
<proteinExistence type="predicted"/>
<dbReference type="Proteomes" id="UP000186015">
    <property type="component" value="Unassembled WGS sequence"/>
</dbReference>